<dbReference type="PANTHER" id="PTHR43877">
    <property type="entry name" value="AMINOALKYLPHOSPHONATE N-ACETYLTRANSFERASE-RELATED-RELATED"/>
    <property type="match status" value="1"/>
</dbReference>
<dbReference type="InterPro" id="IPR016181">
    <property type="entry name" value="Acyl_CoA_acyltransferase"/>
</dbReference>
<comment type="caution">
    <text evidence="4">The sequence shown here is derived from an EMBL/GenBank/DDBJ whole genome shotgun (WGS) entry which is preliminary data.</text>
</comment>
<dbReference type="Gene3D" id="3.40.630.30">
    <property type="match status" value="1"/>
</dbReference>
<dbReference type="InterPro" id="IPR050832">
    <property type="entry name" value="Bact_Acetyltransf"/>
</dbReference>
<keyword evidence="1" id="KW-0808">Transferase</keyword>
<accession>A0ABP6K694</accession>
<proteinExistence type="predicted"/>
<evidence type="ECO:0000313" key="4">
    <source>
        <dbReference type="EMBL" id="GAA2964687.1"/>
    </source>
</evidence>
<dbReference type="EMBL" id="BAAAUD010000056">
    <property type="protein sequence ID" value="GAA2964687.1"/>
    <property type="molecule type" value="Genomic_DNA"/>
</dbReference>
<evidence type="ECO:0000256" key="1">
    <source>
        <dbReference type="ARBA" id="ARBA00022679"/>
    </source>
</evidence>
<dbReference type="RefSeq" id="WP_344499029.1">
    <property type="nucleotide sequence ID" value="NZ_BAAAUD010000056.1"/>
</dbReference>
<evidence type="ECO:0000313" key="5">
    <source>
        <dbReference type="Proteomes" id="UP001500403"/>
    </source>
</evidence>
<feature type="domain" description="N-acetyltransferase" evidence="3">
    <location>
        <begin position="143"/>
        <end position="291"/>
    </location>
</feature>
<sequence length="291" mass="30220">MTWTFSEDLDEYLTVAGATVAARPAENTLLLTVAGTLRRRGSDAYGEGTPRYGWWRGADGRVDGALLWTPPYAVLVGTVPAEAVAPPAGACVTFGSPAVSAERGTAGALAAEWRRTGAEVTTVVERRLYRLGVLTPPDPSPPGRARVATTADRALLVEWVDAFRRETGQPAPGAGRAVDDRIAYGGLTLWEHDGVPVSTAGVSRPVAGTVRVAPVYTAPQWRGRGYAAAVTAAASGAVRGAGAGEVLLFTDLANPTSNGVYRRIGYRAVADRVEIAMGGRSPAAGLSPPAL</sequence>
<dbReference type="SUPFAM" id="SSF55729">
    <property type="entry name" value="Acyl-CoA N-acyltransferases (Nat)"/>
    <property type="match status" value="1"/>
</dbReference>
<gene>
    <name evidence="4" type="ORF">GCM10010446_57890</name>
</gene>
<dbReference type="Proteomes" id="UP001500403">
    <property type="component" value="Unassembled WGS sequence"/>
</dbReference>
<protein>
    <submittedName>
        <fullName evidence="4">GNAT family N-acetyltransferase</fullName>
    </submittedName>
</protein>
<evidence type="ECO:0000259" key="3">
    <source>
        <dbReference type="PROSITE" id="PS51186"/>
    </source>
</evidence>
<dbReference type="Pfam" id="PF00583">
    <property type="entry name" value="Acetyltransf_1"/>
    <property type="match status" value="1"/>
</dbReference>
<dbReference type="InterPro" id="IPR000182">
    <property type="entry name" value="GNAT_dom"/>
</dbReference>
<organism evidence="4 5">
    <name type="scientific">Streptomyces enissocaesilis</name>
    <dbReference type="NCBI Taxonomy" id="332589"/>
    <lineage>
        <taxon>Bacteria</taxon>
        <taxon>Bacillati</taxon>
        <taxon>Actinomycetota</taxon>
        <taxon>Actinomycetes</taxon>
        <taxon>Kitasatosporales</taxon>
        <taxon>Streptomycetaceae</taxon>
        <taxon>Streptomyces</taxon>
        <taxon>Streptomyces rochei group</taxon>
    </lineage>
</organism>
<name>A0ABP6K694_9ACTN</name>
<evidence type="ECO:0000256" key="2">
    <source>
        <dbReference type="ARBA" id="ARBA00023315"/>
    </source>
</evidence>
<reference evidence="5" key="1">
    <citation type="journal article" date="2019" name="Int. J. Syst. Evol. Microbiol.">
        <title>The Global Catalogue of Microorganisms (GCM) 10K type strain sequencing project: providing services to taxonomists for standard genome sequencing and annotation.</title>
        <authorList>
            <consortium name="The Broad Institute Genomics Platform"/>
            <consortium name="The Broad Institute Genome Sequencing Center for Infectious Disease"/>
            <person name="Wu L."/>
            <person name="Ma J."/>
        </authorList>
    </citation>
    <scope>NUCLEOTIDE SEQUENCE [LARGE SCALE GENOMIC DNA]</scope>
    <source>
        <strain evidence="5">JCM 9088</strain>
    </source>
</reference>
<dbReference type="PROSITE" id="PS51186">
    <property type="entry name" value="GNAT"/>
    <property type="match status" value="1"/>
</dbReference>
<keyword evidence="5" id="KW-1185">Reference proteome</keyword>
<keyword evidence="2" id="KW-0012">Acyltransferase</keyword>
<dbReference type="PANTHER" id="PTHR43877:SF1">
    <property type="entry name" value="ACETYLTRANSFERASE"/>
    <property type="match status" value="1"/>
</dbReference>